<keyword evidence="4" id="KW-0560">Oxidoreductase</keyword>
<dbReference type="Pfam" id="PF02913">
    <property type="entry name" value="FAD-oxidase_C"/>
    <property type="match status" value="1"/>
</dbReference>
<dbReference type="Gene3D" id="3.30.43.10">
    <property type="entry name" value="Uridine Diphospho-n-acetylenolpyruvylglucosamine Reductase, domain 2"/>
    <property type="match status" value="1"/>
</dbReference>
<protein>
    <submittedName>
        <fullName evidence="6">FAD-binding protein</fullName>
    </submittedName>
</protein>
<dbReference type="InterPro" id="IPR016167">
    <property type="entry name" value="FAD-bd_PCMH_sub1"/>
</dbReference>
<dbReference type="Gene3D" id="3.30.465.10">
    <property type="match status" value="1"/>
</dbReference>
<dbReference type="InterPro" id="IPR036318">
    <property type="entry name" value="FAD-bd_PCMH-like_sf"/>
</dbReference>
<dbReference type="InterPro" id="IPR016169">
    <property type="entry name" value="FAD-bd_PCMH_sub2"/>
</dbReference>
<accession>A0A933SEX4</accession>
<keyword evidence="2" id="KW-0285">Flavoprotein</keyword>
<dbReference type="PANTHER" id="PTHR42934">
    <property type="entry name" value="GLYCOLATE OXIDASE SUBUNIT GLCD"/>
    <property type="match status" value="1"/>
</dbReference>
<dbReference type="GO" id="GO:0071949">
    <property type="term" value="F:FAD binding"/>
    <property type="evidence" value="ECO:0007669"/>
    <property type="project" value="InterPro"/>
</dbReference>
<dbReference type="InterPro" id="IPR051914">
    <property type="entry name" value="FAD-linked_OxidoTrans_Type4"/>
</dbReference>
<dbReference type="SUPFAM" id="SSF55103">
    <property type="entry name" value="FAD-linked oxidases, C-terminal domain"/>
    <property type="match status" value="1"/>
</dbReference>
<dbReference type="InterPro" id="IPR004113">
    <property type="entry name" value="FAD-bd_oxidored_4_C"/>
</dbReference>
<comment type="cofactor">
    <cofactor evidence="1">
        <name>FAD</name>
        <dbReference type="ChEBI" id="CHEBI:57692"/>
    </cofactor>
</comment>
<sequence>MPLTADALDELRALLGPEGVLSEPAALFTYDADAMTLERVAPDVVALPRSTDEVAAVMLWARAHGLPVTPRGAGTGLAGGCTCETGGVSLSLNRMDRVLRVDHERLFAWVQPGLVNLWLSQQLAPAGLYFAPDPASQQVSTIGGNVSTNAGGPHCLKYGVTLNHVLGVTVVLEDGTSVTLGGEACDAPDFDLASVVIGSEGTTAVVTAVCVRLLPVPEDVQTMLFDFESVEDACHTVSRVIAEGIVPAAMEIMDRHTVGLVEAWLQMGLPTDAAALLLIEVDGPAVSLPAQVERIGAIAREWRARSRRVAKDAAERALLWKGRKSAFGAYGRTASGFYIMDGVVPRTKLAEALATIYRLAEARGLEAGNVFHAGDGNLHPHVLFDAKSERQQQDALEVSHEILRMCIRFGGTISGEHGVGIEKRPMMAELFGADDLAVMERVRAAFDPARRLNPGKILPGGAGCGEAHAHGRAPAQLGGTAFRPDAEGPWI</sequence>
<feature type="domain" description="FAD-binding PCMH-type" evidence="5">
    <location>
        <begin position="37"/>
        <end position="216"/>
    </location>
</feature>
<dbReference type="Proteomes" id="UP000696931">
    <property type="component" value="Unassembled WGS sequence"/>
</dbReference>
<keyword evidence="3" id="KW-0274">FAD</keyword>
<dbReference type="InterPro" id="IPR006094">
    <property type="entry name" value="Oxid_FAD_bind_N"/>
</dbReference>
<evidence type="ECO:0000256" key="2">
    <source>
        <dbReference type="ARBA" id="ARBA00022630"/>
    </source>
</evidence>
<dbReference type="SUPFAM" id="SSF56176">
    <property type="entry name" value="FAD-binding/transporter-associated domain-like"/>
    <property type="match status" value="1"/>
</dbReference>
<dbReference type="InterPro" id="IPR016171">
    <property type="entry name" value="Vanillyl_alc_oxidase_C-sub2"/>
</dbReference>
<dbReference type="PANTHER" id="PTHR42934:SF1">
    <property type="entry name" value="GLYCOLATE OXIDASE SUBUNIT GLCD"/>
    <property type="match status" value="1"/>
</dbReference>
<evidence type="ECO:0000313" key="6">
    <source>
        <dbReference type="EMBL" id="MBI5169148.1"/>
    </source>
</evidence>
<evidence type="ECO:0000256" key="1">
    <source>
        <dbReference type="ARBA" id="ARBA00001974"/>
    </source>
</evidence>
<dbReference type="AlphaFoldDB" id="A0A933SEX4"/>
<dbReference type="Gene3D" id="3.30.70.2190">
    <property type="match status" value="1"/>
</dbReference>
<dbReference type="GO" id="GO:0016491">
    <property type="term" value="F:oxidoreductase activity"/>
    <property type="evidence" value="ECO:0007669"/>
    <property type="project" value="UniProtKB-KW"/>
</dbReference>
<dbReference type="EMBL" id="JACRIW010000043">
    <property type="protein sequence ID" value="MBI5169148.1"/>
    <property type="molecule type" value="Genomic_DNA"/>
</dbReference>
<dbReference type="Pfam" id="PF01565">
    <property type="entry name" value="FAD_binding_4"/>
    <property type="match status" value="1"/>
</dbReference>
<dbReference type="InterPro" id="IPR016166">
    <property type="entry name" value="FAD-bd_PCMH"/>
</dbReference>
<comment type="caution">
    <text evidence="6">The sequence shown here is derived from an EMBL/GenBank/DDBJ whole genome shotgun (WGS) entry which is preliminary data.</text>
</comment>
<organism evidence="6 7">
    <name type="scientific">Eiseniibacteriota bacterium</name>
    <dbReference type="NCBI Taxonomy" id="2212470"/>
    <lineage>
        <taxon>Bacteria</taxon>
        <taxon>Candidatus Eiseniibacteriota</taxon>
    </lineage>
</organism>
<dbReference type="Gene3D" id="3.30.70.2740">
    <property type="match status" value="1"/>
</dbReference>
<evidence type="ECO:0000256" key="4">
    <source>
        <dbReference type="ARBA" id="ARBA00023002"/>
    </source>
</evidence>
<dbReference type="InterPro" id="IPR016164">
    <property type="entry name" value="FAD-linked_Oxase-like_C"/>
</dbReference>
<evidence type="ECO:0000259" key="5">
    <source>
        <dbReference type="PROSITE" id="PS51387"/>
    </source>
</evidence>
<reference evidence="6" key="1">
    <citation type="submission" date="2020-07" db="EMBL/GenBank/DDBJ databases">
        <title>Huge and variable diversity of episymbiotic CPR bacteria and DPANN archaea in groundwater ecosystems.</title>
        <authorList>
            <person name="He C.Y."/>
            <person name="Keren R."/>
            <person name="Whittaker M."/>
            <person name="Farag I.F."/>
            <person name="Doudna J."/>
            <person name="Cate J.H.D."/>
            <person name="Banfield J.F."/>
        </authorList>
    </citation>
    <scope>NUCLEOTIDE SEQUENCE</scope>
    <source>
        <strain evidence="6">NC_groundwater_1813_Pr3_B-0.1um_71_17</strain>
    </source>
</reference>
<dbReference type="Gene3D" id="1.10.45.10">
    <property type="entry name" value="Vanillyl-alcohol Oxidase, Chain A, domain 4"/>
    <property type="match status" value="1"/>
</dbReference>
<name>A0A933SEX4_UNCEI</name>
<proteinExistence type="predicted"/>
<dbReference type="PROSITE" id="PS51387">
    <property type="entry name" value="FAD_PCMH"/>
    <property type="match status" value="1"/>
</dbReference>
<evidence type="ECO:0000256" key="3">
    <source>
        <dbReference type="ARBA" id="ARBA00022827"/>
    </source>
</evidence>
<gene>
    <name evidence="6" type="ORF">HZA61_06645</name>
</gene>
<evidence type="ECO:0000313" key="7">
    <source>
        <dbReference type="Proteomes" id="UP000696931"/>
    </source>
</evidence>